<dbReference type="EMBL" id="UOGA01000194">
    <property type="protein sequence ID" value="VAX21160.1"/>
    <property type="molecule type" value="Genomic_DNA"/>
</dbReference>
<name>A0A3B1CER5_9ZZZZ</name>
<proteinExistence type="predicted"/>
<dbReference type="PANTHER" id="PTHR47099">
    <property type="entry name" value="METHYLCOBAMIDE:COM METHYLTRANSFERASE MTBA"/>
    <property type="match status" value="1"/>
</dbReference>
<dbReference type="Gene3D" id="3.20.20.210">
    <property type="match status" value="1"/>
</dbReference>
<evidence type="ECO:0000259" key="1">
    <source>
        <dbReference type="Pfam" id="PF01208"/>
    </source>
</evidence>
<gene>
    <name evidence="2" type="ORF">MNBD_NITROSPINAE04-1564</name>
</gene>
<dbReference type="Pfam" id="PF01208">
    <property type="entry name" value="URO-D"/>
    <property type="match status" value="1"/>
</dbReference>
<organism evidence="2">
    <name type="scientific">hydrothermal vent metagenome</name>
    <dbReference type="NCBI Taxonomy" id="652676"/>
    <lineage>
        <taxon>unclassified sequences</taxon>
        <taxon>metagenomes</taxon>
        <taxon>ecological metagenomes</taxon>
    </lineage>
</organism>
<dbReference type="PANTHER" id="PTHR47099:SF1">
    <property type="entry name" value="METHYLCOBAMIDE:COM METHYLTRANSFERASE MTBA"/>
    <property type="match status" value="1"/>
</dbReference>
<protein>
    <recommendedName>
        <fullName evidence="1">Uroporphyrinogen decarboxylase (URO-D) domain-containing protein</fullName>
    </recommendedName>
</protein>
<dbReference type="AlphaFoldDB" id="A0A3B1CER5"/>
<dbReference type="InterPro" id="IPR038071">
    <property type="entry name" value="UROD/MetE-like_sf"/>
</dbReference>
<dbReference type="GO" id="GO:0004853">
    <property type="term" value="F:uroporphyrinogen decarboxylase activity"/>
    <property type="evidence" value="ECO:0007669"/>
    <property type="project" value="InterPro"/>
</dbReference>
<evidence type="ECO:0000313" key="2">
    <source>
        <dbReference type="EMBL" id="VAX21160.1"/>
    </source>
</evidence>
<dbReference type="CDD" id="cd03465">
    <property type="entry name" value="URO-D_like"/>
    <property type="match status" value="1"/>
</dbReference>
<dbReference type="SUPFAM" id="SSF51726">
    <property type="entry name" value="UROD/MetE-like"/>
    <property type="match status" value="1"/>
</dbReference>
<dbReference type="GO" id="GO:0006779">
    <property type="term" value="P:porphyrin-containing compound biosynthetic process"/>
    <property type="evidence" value="ECO:0007669"/>
    <property type="project" value="InterPro"/>
</dbReference>
<dbReference type="InterPro" id="IPR000257">
    <property type="entry name" value="Uroporphyrinogen_deCOase"/>
</dbReference>
<feature type="domain" description="Uroporphyrinogen decarboxylase (URO-D)" evidence="1">
    <location>
        <begin position="5"/>
        <end position="345"/>
    </location>
</feature>
<sequence length="348" mass="37806">MSMLERVATAATMGTPDVVPCAPLVCGAAHRFSGQTYEEWSRCEDPEAMVAGGLAAIEYADMCGIVLLVDLTVEAGAFGCETVFPVMDTAHPNYDDPFIKGPGDYAKVKKINPRETGRMKGVLDQIAGYSKAIGETHAIVGFVYGSLGTLSMMRGPEAFFMDLMEHPDEVMGALEIMDDVLAEYAVAQKEAGAHAVCYDNLYASESILSKDLWRKFEGKGMLKVCDAIADSGALVVHHNCGNGIYFDELEKYGHPHAVSHAYVADDVDSWEEHKQKWGSKICTIGWMPPGPVAMLGNEEEIEEEVKAEMEIFKPGGGFIQSTGCEFPPNAPLKHAKMIVDAAKKYGVY</sequence>
<dbReference type="InterPro" id="IPR052024">
    <property type="entry name" value="Methanogen_methyltrans"/>
</dbReference>
<accession>A0A3B1CER5</accession>
<reference evidence="2" key="1">
    <citation type="submission" date="2018-06" db="EMBL/GenBank/DDBJ databases">
        <authorList>
            <person name="Zhirakovskaya E."/>
        </authorList>
    </citation>
    <scope>NUCLEOTIDE SEQUENCE</scope>
</reference>